<evidence type="ECO:0000313" key="9">
    <source>
        <dbReference type="Ensembl" id="ENSBIXP00005006700.1"/>
    </source>
</evidence>
<feature type="region of interest" description="Disordered" evidence="6">
    <location>
        <begin position="185"/>
        <end position="377"/>
    </location>
</feature>
<dbReference type="PRINTS" id="PR00888">
    <property type="entry name" value="SM22CALPONIN"/>
</dbReference>
<sequence length="1188" mass="133356">MACPVLGLEALQPLQPEPPPEPAFSEAQKWIEQVTGRSFGDKDFRTGLENGILLCELLNAIKPGLVKKINRLPTPIAGLDNIILFLRGCKELGLKESQLFDPSDLQDTSNRVAVKSLDYSRKLKNVLVTIYWLGKAANSCASYSGTTLNLKEFEGLLAQMRKETDDIESPKRSIRDSGYIDCWDSERSDSLSPPRHGRDDSFDSLDSFGSRSRQTPSPDVVLRGSSDGRGSDSESDLPHRKLPDVKKDDMSARRTSHGEPKSAVPFNQYLPNKSNQTAYVPAPLRKKKAEREEYRKSWSTATSPLGGERPFSYPETIEEEEGEVGSHCEEDPVSQMDTSGKPPDGGSELPTSCGKEQPPPEGAVVAPAPKSEEKAAAEMQKRRRLEQAGIKVMPAAQRFARSTSMFDMRCEEEAAVQPHSRARQEQLQLINSQLREEDDKWQDDLARWKSRRRSASQDLIRKEEERKKMEKLLAGEDGTRERRKSIKTYREIVQEKERRERELHEAYKNARTQEEAEGILQQYIERFTISEAVLERLEMPKILERSHSTEPNLSPFLSDPNPMKYLRQQSLPPPKFTATVETTIARPSVLDASMSAGSGSPSKTVSPKAVPMLTPKPYSQPKNSQEVLKTFKVDGKVTMNGETTHGDEEEKERECPTVALAPSLTKSQMFEGEARVHGSPVELKQDRNSIEINIKKPSSLPQELTATTEETEANSREDENDGEEAEKGNTEVAPSEPQLFTTTVTRSSPTVAFVELSPSPQLKNEVPEEKEQKKPENEMSGKVELVLSQKVVKPKSPEPEATLTFPFLDKMPETNQSPLPNLNSQESPGTASIPLRVQNSWRRSQFFSQSVDSPSSEKSPVTTPFKFWAWDPEEERRRQEKWQQEQERLLQERYQKEQDKLKEEWEKAQKEVEEEERRYYEEERKIIEDTVVPFTVSSSSADQLSTSSSVTEGSGTVNKMDLENCCEEEQEARQKRPLQEDNSDSLLKTREGDPLEEKGSSLTQEVLTHSENPASEGIYHQLDTEAGAPQCGVNPQLAQDPSQNQQVSNPPMHILEDVKPKTLPLDKSINHQIESPSERRKKSPRENFQAGRLSPCSPTPPGQSPNRYKRSISGKKLCSSCGLPLGKGAAMIIETLNLYFHIQCFKCGICKGQLGDAVSGTDVRIRNGLLNCNDCYMRSRSAGQPTTL</sequence>
<dbReference type="Ensembl" id="ENSBIXT00005003872.1">
    <property type="protein sequence ID" value="ENSBIXP00005006700.1"/>
    <property type="gene ID" value="ENSBIXG00005000345.1"/>
</dbReference>
<dbReference type="CDD" id="cd21278">
    <property type="entry name" value="CH_LIMCH1"/>
    <property type="match status" value="1"/>
</dbReference>
<dbReference type="InterPro" id="IPR001997">
    <property type="entry name" value="Calponin/LIMCH1"/>
</dbReference>
<dbReference type="InterPro" id="IPR031865">
    <property type="entry name" value="DUF4757"/>
</dbReference>
<name>A0A4W2FMR2_BOBOX</name>
<proteinExistence type="predicted"/>
<feature type="coiled-coil region" evidence="5">
    <location>
        <begin position="884"/>
        <end position="925"/>
    </location>
</feature>
<dbReference type="AlphaFoldDB" id="A0A4W2FMR2"/>
<dbReference type="InterPro" id="IPR003096">
    <property type="entry name" value="SM22_calponin"/>
</dbReference>
<dbReference type="GO" id="GO:0080090">
    <property type="term" value="P:regulation of primary metabolic process"/>
    <property type="evidence" value="ECO:0007669"/>
    <property type="project" value="UniProtKB-ARBA"/>
</dbReference>
<accession>A0A4W2FMR2</accession>
<evidence type="ECO:0000259" key="8">
    <source>
        <dbReference type="PROSITE" id="PS50023"/>
    </source>
</evidence>
<keyword evidence="5" id="KW-0175">Coiled coil</keyword>
<feature type="compositionally biased region" description="Basic and acidic residues" evidence="6">
    <location>
        <begin position="987"/>
        <end position="999"/>
    </location>
</feature>
<feature type="compositionally biased region" description="Basic and acidic residues" evidence="6">
    <location>
        <begin position="229"/>
        <end position="260"/>
    </location>
</feature>
<feature type="compositionally biased region" description="Polar residues" evidence="6">
    <location>
        <begin position="813"/>
        <end position="830"/>
    </location>
</feature>
<dbReference type="GO" id="GO:0001725">
    <property type="term" value="C:stress fiber"/>
    <property type="evidence" value="ECO:0007669"/>
    <property type="project" value="TreeGrafter"/>
</dbReference>
<dbReference type="GO" id="GO:0046872">
    <property type="term" value="F:metal ion binding"/>
    <property type="evidence" value="ECO:0007669"/>
    <property type="project" value="UniProtKB-KW"/>
</dbReference>
<gene>
    <name evidence="9" type="primary">LIMCH1</name>
</gene>
<feature type="compositionally biased region" description="Polar residues" evidence="6">
    <location>
        <begin position="738"/>
        <end position="750"/>
    </location>
</feature>
<dbReference type="InterPro" id="IPR001715">
    <property type="entry name" value="CH_dom"/>
</dbReference>
<dbReference type="FunFam" id="2.10.110.10:FF:000041">
    <property type="entry name" value="LIM and calponin homology domains 1"/>
    <property type="match status" value="1"/>
</dbReference>
<dbReference type="GO" id="GO:0051893">
    <property type="term" value="P:regulation of focal adhesion assembly"/>
    <property type="evidence" value="ECO:0007669"/>
    <property type="project" value="TreeGrafter"/>
</dbReference>
<dbReference type="Gene3D" id="2.10.110.10">
    <property type="entry name" value="Cysteine Rich Protein"/>
    <property type="match status" value="1"/>
</dbReference>
<feature type="region of interest" description="Disordered" evidence="6">
    <location>
        <begin position="932"/>
        <end position="1006"/>
    </location>
</feature>
<dbReference type="Pfam" id="PF15949">
    <property type="entry name" value="DUF4757"/>
    <property type="match status" value="2"/>
</dbReference>
<dbReference type="PRINTS" id="PR00889">
    <property type="entry name" value="CALPONIN"/>
</dbReference>
<dbReference type="Gene3D" id="1.10.418.10">
    <property type="entry name" value="Calponin-like domain"/>
    <property type="match status" value="1"/>
</dbReference>
<dbReference type="GO" id="GO:0032034">
    <property type="term" value="F:myosin II head/neck binding"/>
    <property type="evidence" value="ECO:0007669"/>
    <property type="project" value="TreeGrafter"/>
</dbReference>
<dbReference type="GO" id="GO:0003779">
    <property type="term" value="F:actin binding"/>
    <property type="evidence" value="ECO:0007669"/>
    <property type="project" value="InterPro"/>
</dbReference>
<dbReference type="PANTHER" id="PTHR15551">
    <property type="entry name" value="LIM DOMAIN ONLY 7"/>
    <property type="match status" value="1"/>
</dbReference>
<dbReference type="PROSITE" id="PS00478">
    <property type="entry name" value="LIM_DOMAIN_1"/>
    <property type="match status" value="1"/>
</dbReference>
<evidence type="ECO:0000259" key="7">
    <source>
        <dbReference type="PROSITE" id="PS50021"/>
    </source>
</evidence>
<dbReference type="SMART" id="SM00033">
    <property type="entry name" value="CH"/>
    <property type="match status" value="1"/>
</dbReference>
<evidence type="ECO:0000256" key="6">
    <source>
        <dbReference type="SAM" id="MobiDB-lite"/>
    </source>
</evidence>
<feature type="coiled-coil region" evidence="5">
    <location>
        <begin position="445"/>
        <end position="516"/>
    </location>
</feature>
<dbReference type="InterPro" id="IPR036872">
    <property type="entry name" value="CH_dom_sf"/>
</dbReference>
<feature type="domain" description="Calponin-homology (CH)" evidence="7">
    <location>
        <begin position="21"/>
        <end position="138"/>
    </location>
</feature>
<dbReference type="PROSITE" id="PS50021">
    <property type="entry name" value="CH"/>
    <property type="match status" value="1"/>
</dbReference>
<feature type="region of interest" description="Disordered" evidence="6">
    <location>
        <begin position="1063"/>
        <end position="1111"/>
    </location>
</feature>
<keyword evidence="2 4" id="KW-0862">Zinc</keyword>
<dbReference type="PANTHER" id="PTHR15551:SF3">
    <property type="entry name" value="LIM AND CALPONIN HOMOLOGY DOMAINS-CONTAINING PROTEIN 1"/>
    <property type="match status" value="1"/>
</dbReference>
<feature type="compositionally biased region" description="Basic and acidic residues" evidence="6">
    <location>
        <begin position="644"/>
        <end position="655"/>
    </location>
</feature>
<evidence type="ECO:0000313" key="10">
    <source>
        <dbReference type="Proteomes" id="UP000429181"/>
    </source>
</evidence>
<feature type="compositionally biased region" description="Basic and acidic residues" evidence="6">
    <location>
        <begin position="765"/>
        <end position="781"/>
    </location>
</feature>
<dbReference type="SMART" id="SM00132">
    <property type="entry name" value="LIM"/>
    <property type="match status" value="1"/>
</dbReference>
<reference evidence="9" key="2">
    <citation type="submission" date="2025-08" db="UniProtKB">
        <authorList>
            <consortium name="Ensembl"/>
        </authorList>
    </citation>
    <scope>IDENTIFICATION</scope>
</reference>
<feature type="region of interest" description="Disordered" evidence="6">
    <location>
        <begin position="1026"/>
        <end position="1050"/>
    </location>
</feature>
<evidence type="ECO:0000256" key="2">
    <source>
        <dbReference type="ARBA" id="ARBA00022833"/>
    </source>
</evidence>
<dbReference type="GeneTree" id="ENSGT00950000183159"/>
<dbReference type="InterPro" id="IPR001781">
    <property type="entry name" value="Znf_LIM"/>
</dbReference>
<dbReference type="PROSITE" id="PS50023">
    <property type="entry name" value="LIM_DOMAIN_2"/>
    <property type="match status" value="1"/>
</dbReference>
<feature type="compositionally biased region" description="Low complexity" evidence="6">
    <location>
        <begin position="204"/>
        <end position="213"/>
    </location>
</feature>
<dbReference type="GO" id="GO:0010604">
    <property type="term" value="P:positive regulation of macromolecule metabolic process"/>
    <property type="evidence" value="ECO:0007669"/>
    <property type="project" value="UniProtKB-ARBA"/>
</dbReference>
<reference evidence="9 10" key="1">
    <citation type="submission" date="2018-11" db="EMBL/GenBank/DDBJ databases">
        <title>Haplotype-resolved cattle genomes.</title>
        <authorList>
            <person name="Low W.Y."/>
            <person name="Tearle R."/>
            <person name="Bickhart D.M."/>
            <person name="Rosen B.D."/>
            <person name="Koren S."/>
            <person name="Rhie A."/>
            <person name="Hiendleder S."/>
            <person name="Phillippy A.M."/>
            <person name="Smith T.P.L."/>
            <person name="Williams J.L."/>
        </authorList>
    </citation>
    <scope>NUCLEOTIDE SEQUENCE [LARGE SCALE GENOMIC DNA]</scope>
</reference>
<dbReference type="Pfam" id="PF00412">
    <property type="entry name" value="LIM"/>
    <property type="match status" value="1"/>
</dbReference>
<feature type="compositionally biased region" description="Polar residues" evidence="6">
    <location>
        <begin position="269"/>
        <end position="278"/>
    </location>
</feature>
<evidence type="ECO:0000256" key="1">
    <source>
        <dbReference type="ARBA" id="ARBA00022723"/>
    </source>
</evidence>
<protein>
    <submittedName>
        <fullName evidence="9">LIM and calponin homology domains 1</fullName>
    </submittedName>
</protein>
<dbReference type="FunFam" id="1.10.418.10:FF:000038">
    <property type="entry name" value="LIM and calponin homology domains-containing protein 1"/>
    <property type="match status" value="1"/>
</dbReference>
<dbReference type="GO" id="GO:0031032">
    <property type="term" value="P:actomyosin structure organization"/>
    <property type="evidence" value="ECO:0007669"/>
    <property type="project" value="InterPro"/>
</dbReference>
<dbReference type="GO" id="GO:0051496">
    <property type="term" value="P:positive regulation of stress fiber assembly"/>
    <property type="evidence" value="ECO:0007669"/>
    <property type="project" value="TreeGrafter"/>
</dbReference>
<feature type="compositionally biased region" description="Polar residues" evidence="6">
    <location>
        <begin position="595"/>
        <end position="605"/>
    </location>
</feature>
<feature type="compositionally biased region" description="Low complexity" evidence="6">
    <location>
        <begin position="937"/>
        <end position="957"/>
    </location>
</feature>
<dbReference type="CDD" id="cd08368">
    <property type="entry name" value="LIM"/>
    <property type="match status" value="1"/>
</dbReference>
<keyword evidence="3 4" id="KW-0440">LIM domain</keyword>
<dbReference type="Proteomes" id="UP000429181">
    <property type="component" value="Chromosome 6"/>
</dbReference>
<evidence type="ECO:0000256" key="4">
    <source>
        <dbReference type="PROSITE-ProRule" id="PRU00125"/>
    </source>
</evidence>
<feature type="compositionally biased region" description="Polar residues" evidence="6">
    <location>
        <begin position="1036"/>
        <end position="1049"/>
    </location>
</feature>
<dbReference type="SUPFAM" id="SSF47576">
    <property type="entry name" value="Calponin-homology domain, CH-domain"/>
    <property type="match status" value="1"/>
</dbReference>
<evidence type="ECO:0000256" key="3">
    <source>
        <dbReference type="ARBA" id="ARBA00023038"/>
    </source>
</evidence>
<organism evidence="9 10">
    <name type="scientific">Bos indicus x Bos taurus</name>
    <name type="common">Hybrid cattle</name>
    <dbReference type="NCBI Taxonomy" id="30522"/>
    <lineage>
        <taxon>Eukaryota</taxon>
        <taxon>Metazoa</taxon>
        <taxon>Chordata</taxon>
        <taxon>Craniata</taxon>
        <taxon>Vertebrata</taxon>
        <taxon>Euteleostomi</taxon>
        <taxon>Mammalia</taxon>
        <taxon>Eutheria</taxon>
        <taxon>Laurasiatheria</taxon>
        <taxon>Artiodactyla</taxon>
        <taxon>Ruminantia</taxon>
        <taxon>Pecora</taxon>
        <taxon>Bovidae</taxon>
        <taxon>Bovinae</taxon>
        <taxon>Bos</taxon>
    </lineage>
</organism>
<feature type="domain" description="LIM zinc-binding" evidence="8">
    <location>
        <begin position="1116"/>
        <end position="1182"/>
    </location>
</feature>
<evidence type="ECO:0000256" key="5">
    <source>
        <dbReference type="SAM" id="Coils"/>
    </source>
</evidence>
<dbReference type="Pfam" id="PF00307">
    <property type="entry name" value="CH"/>
    <property type="match status" value="1"/>
</dbReference>
<feature type="region of interest" description="Disordered" evidence="6">
    <location>
        <begin position="592"/>
        <end position="626"/>
    </location>
</feature>
<keyword evidence="1 4" id="KW-0479">Metal-binding</keyword>
<feature type="region of interest" description="Disordered" evidence="6">
    <location>
        <begin position="639"/>
        <end position="834"/>
    </location>
</feature>